<accession>A0ABM8YML5</accession>
<dbReference type="RefSeq" id="WP_230501104.1">
    <property type="nucleotide sequence ID" value="NZ_CAKJTJ010000008.1"/>
</dbReference>
<dbReference type="PANTHER" id="PTHR44688">
    <property type="entry name" value="DNA-BINDING TRANSCRIPTIONAL ACTIVATOR DEVR_DOSR"/>
    <property type="match status" value="1"/>
</dbReference>
<dbReference type="InterPro" id="IPR000792">
    <property type="entry name" value="Tscrpt_reg_LuxR_C"/>
</dbReference>
<dbReference type="SUPFAM" id="SSF55781">
    <property type="entry name" value="GAF domain-like"/>
    <property type="match status" value="1"/>
</dbReference>
<evidence type="ECO:0000259" key="4">
    <source>
        <dbReference type="PROSITE" id="PS50043"/>
    </source>
</evidence>
<evidence type="ECO:0000313" key="6">
    <source>
        <dbReference type="Proteomes" id="UP000789833"/>
    </source>
</evidence>
<evidence type="ECO:0000256" key="1">
    <source>
        <dbReference type="ARBA" id="ARBA00023015"/>
    </source>
</evidence>
<dbReference type="Pfam" id="PF10114">
    <property type="entry name" value="PocR"/>
    <property type="match status" value="1"/>
</dbReference>
<dbReference type="SUPFAM" id="SSF46894">
    <property type="entry name" value="C-terminal effector domain of the bipartite response regulators"/>
    <property type="match status" value="1"/>
</dbReference>
<dbReference type="InterPro" id="IPR036388">
    <property type="entry name" value="WH-like_DNA-bd_sf"/>
</dbReference>
<dbReference type="Gene3D" id="3.30.450.40">
    <property type="match status" value="1"/>
</dbReference>
<feature type="domain" description="HTH luxR-type" evidence="4">
    <location>
        <begin position="641"/>
        <end position="706"/>
    </location>
</feature>
<keyword evidence="3" id="KW-0804">Transcription</keyword>
<evidence type="ECO:0000256" key="3">
    <source>
        <dbReference type="ARBA" id="ARBA00023163"/>
    </source>
</evidence>
<evidence type="ECO:0000313" key="5">
    <source>
        <dbReference type="EMBL" id="CAG9621206.1"/>
    </source>
</evidence>
<dbReference type="InterPro" id="IPR016032">
    <property type="entry name" value="Sig_transdc_resp-reg_C-effctor"/>
</dbReference>
<dbReference type="PANTHER" id="PTHR44688:SF16">
    <property type="entry name" value="DNA-BINDING TRANSCRIPTIONAL ACTIVATOR DEVR_DOSR"/>
    <property type="match status" value="1"/>
</dbReference>
<dbReference type="Gene3D" id="1.10.10.10">
    <property type="entry name" value="Winged helix-like DNA-binding domain superfamily/Winged helix DNA-binding domain"/>
    <property type="match status" value="1"/>
</dbReference>
<protein>
    <recommendedName>
        <fullName evidence="4">HTH luxR-type domain-containing protein</fullName>
    </recommendedName>
</protein>
<organism evidence="5 6">
    <name type="scientific">Sutcliffiella rhizosphaerae</name>
    <dbReference type="NCBI Taxonomy" id="2880967"/>
    <lineage>
        <taxon>Bacteria</taxon>
        <taxon>Bacillati</taxon>
        <taxon>Bacillota</taxon>
        <taxon>Bacilli</taxon>
        <taxon>Bacillales</taxon>
        <taxon>Bacillaceae</taxon>
        <taxon>Sutcliffiella</taxon>
    </lineage>
</organism>
<dbReference type="Pfam" id="PF00196">
    <property type="entry name" value="GerE"/>
    <property type="match status" value="1"/>
</dbReference>
<dbReference type="SMART" id="SM00421">
    <property type="entry name" value="HTH_LUXR"/>
    <property type="match status" value="1"/>
</dbReference>
<comment type="caution">
    <text evidence="5">The sequence shown here is derived from an EMBL/GenBank/DDBJ whole genome shotgun (WGS) entry which is preliminary data.</text>
</comment>
<dbReference type="PRINTS" id="PR00038">
    <property type="entry name" value="HTHLUXR"/>
</dbReference>
<dbReference type="Proteomes" id="UP000789833">
    <property type="component" value="Unassembled WGS sequence"/>
</dbReference>
<name>A0ABM8YML5_9BACI</name>
<sequence length="712" mass="82407">MELDVNYLQDVQEAYSSLAKLMMVIVDREGNFITELSVQDEFSKLFFYRSGPRSNLQSFIHPLRNIKKTSILDANFGGKIIVSPIIVRKKPMYFILAGYLIEANAREYALRYIETLRNPEVFKKALQSVPDYGERKKKEKVEVVKKFTRTVSTFLELLNEKNLSTNFVAGLSNGLEKIRQFSSTTIQQIKDSIPNSGLDFSGIALESTENSDQYVIDSIQGDNTEHLEGRSFYHGEGFIGQAFITQKYLFWNDVRNDPRSLLLVEMGIHIRSLFCMPIYENNAIKGVYFGGSFKEELDEKVVYVYTKLFSEVISFQLTANAINNNLESYLFKLTAFNEIFKILTSVEDIKQVLNIMLDISINFIRAPFSCIVGKPDKEDSAIGVVARGLTSERLHSYCTEVAERYFYNKEIIPDEVESLIAHTKWGNVLEFPLLFNKKLYGVFCIGLPPKGEFKRYESFLSSLSVVGSISMYLLEKDKEIDGDDGKIEMLQRMMRQLDEKKYEQLSKRRIHLQQFSKYYNRDTYQLMSRANYLLEYDVNFLRDYIKDKELLDVLSTFKQLIDNNDVVEAARKRESEILALIYLYVQQNENMKFVQEEAAISKEVRESFLQYIKQHKVLKRTVLINSERKEKPLAIEQGTEFLKSELNLSKREVDVLHLVLKGYSNLEIASELFISDHTVKNHMTKILHKLGVSDRSQAIAKIYKMGYSPIDN</sequence>
<dbReference type="CDD" id="cd06170">
    <property type="entry name" value="LuxR_C_like"/>
    <property type="match status" value="1"/>
</dbReference>
<reference evidence="5 6" key="1">
    <citation type="submission" date="2021-10" db="EMBL/GenBank/DDBJ databases">
        <authorList>
            <person name="Criscuolo A."/>
        </authorList>
    </citation>
    <scope>NUCLEOTIDE SEQUENCE [LARGE SCALE GENOMIC DNA]</scope>
    <source>
        <strain evidence="6">CIP 111883</strain>
    </source>
</reference>
<proteinExistence type="predicted"/>
<dbReference type="InterPro" id="IPR029016">
    <property type="entry name" value="GAF-like_dom_sf"/>
</dbReference>
<dbReference type="EMBL" id="CAKJTJ010000008">
    <property type="protein sequence ID" value="CAG9621206.1"/>
    <property type="molecule type" value="Genomic_DNA"/>
</dbReference>
<evidence type="ECO:0000256" key="2">
    <source>
        <dbReference type="ARBA" id="ARBA00023125"/>
    </source>
</evidence>
<keyword evidence="2" id="KW-0238">DNA-binding</keyword>
<keyword evidence="6" id="KW-1185">Reference proteome</keyword>
<dbReference type="PROSITE" id="PS50043">
    <property type="entry name" value="HTH_LUXR_2"/>
    <property type="match status" value="1"/>
</dbReference>
<keyword evidence="1" id="KW-0805">Transcription regulation</keyword>
<dbReference type="InterPro" id="IPR018771">
    <property type="entry name" value="PocR_dom"/>
</dbReference>
<gene>
    <name evidence="5" type="ORF">BACCIP111883_01978</name>
</gene>